<accession>A0ABU2ZJS2</accession>
<dbReference type="EMBL" id="JAVRHS010000003">
    <property type="protein sequence ID" value="MDT0575642.1"/>
    <property type="molecule type" value="Genomic_DNA"/>
</dbReference>
<dbReference type="RefSeq" id="WP_311340222.1">
    <property type="nucleotide sequence ID" value="NZ_JAVRHS010000003.1"/>
</dbReference>
<feature type="chain" id="PRO_5046787598" evidence="1">
    <location>
        <begin position="29"/>
        <end position="272"/>
    </location>
</feature>
<keyword evidence="3" id="KW-1185">Reference proteome</keyword>
<name>A0ABU2ZJS2_9SPHN</name>
<dbReference type="PROSITE" id="PS51257">
    <property type="entry name" value="PROKAR_LIPOPROTEIN"/>
    <property type="match status" value="1"/>
</dbReference>
<comment type="caution">
    <text evidence="2">The sequence shown here is derived from an EMBL/GenBank/DDBJ whole genome shotgun (WGS) entry which is preliminary data.</text>
</comment>
<reference evidence="2 3" key="1">
    <citation type="submission" date="2023-09" db="EMBL/GenBank/DDBJ databases">
        <authorList>
            <person name="Rey-Velasco X."/>
        </authorList>
    </citation>
    <scope>NUCLEOTIDE SEQUENCE [LARGE SCALE GENOMIC DNA]</scope>
    <source>
        <strain evidence="2 3">F390</strain>
    </source>
</reference>
<keyword evidence="1" id="KW-0732">Signal</keyword>
<proteinExistence type="predicted"/>
<sequence>MTPRFIKGSQAGALFGLAAGIAALGACSTPPPQPAPPPPPVVQEAFPARPIAPYNAHEGLRIPAVDANGVRQTVNSGLTPSQMIWNVRSAYNVAALNCTGPVHAALAENYGMFLKGHDKELTAANRTLNEQFRSEFGAKSNAVRDAYMTQVYNYFALPAVLPDFCQAALQMSEQLALVPQGELETTAAQVLPDLERVFVAFFDRYDSYRAQAAAWDANYLATYGEPYPYAPRMIIDTTLPVTESMEQAGFDAAVGAGAPIAGTQDEALPPSS</sequence>
<dbReference type="Proteomes" id="UP001259803">
    <property type="component" value="Unassembled WGS sequence"/>
</dbReference>
<gene>
    <name evidence="2" type="ORF">RM533_05545</name>
</gene>
<evidence type="ECO:0000313" key="3">
    <source>
        <dbReference type="Proteomes" id="UP001259803"/>
    </source>
</evidence>
<feature type="signal peptide" evidence="1">
    <location>
        <begin position="1"/>
        <end position="28"/>
    </location>
</feature>
<protein>
    <submittedName>
        <fullName evidence="2">Uncharacterized protein</fullName>
    </submittedName>
</protein>
<organism evidence="2 3">
    <name type="scientific">Croceicoccus esteveae</name>
    <dbReference type="NCBI Taxonomy" id="3075597"/>
    <lineage>
        <taxon>Bacteria</taxon>
        <taxon>Pseudomonadati</taxon>
        <taxon>Pseudomonadota</taxon>
        <taxon>Alphaproteobacteria</taxon>
        <taxon>Sphingomonadales</taxon>
        <taxon>Erythrobacteraceae</taxon>
        <taxon>Croceicoccus</taxon>
    </lineage>
</organism>
<evidence type="ECO:0000313" key="2">
    <source>
        <dbReference type="EMBL" id="MDT0575642.1"/>
    </source>
</evidence>
<evidence type="ECO:0000256" key="1">
    <source>
        <dbReference type="SAM" id="SignalP"/>
    </source>
</evidence>